<dbReference type="Proteomes" id="UP000001568">
    <property type="component" value="Chromosome 2"/>
</dbReference>
<dbReference type="OrthoDB" id="277235at2759"/>
<reference evidence="6 7" key="1">
    <citation type="journal article" date="2007" name="Proc. Natl. Acad. Sci. U.S.A.">
        <title>The tiny eukaryote Ostreococcus provides genomic insights into the paradox of plankton speciation.</title>
        <authorList>
            <person name="Palenik B."/>
            <person name="Grimwood J."/>
            <person name="Aerts A."/>
            <person name="Rouze P."/>
            <person name="Salamov A."/>
            <person name="Putnam N."/>
            <person name="Dupont C."/>
            <person name="Jorgensen R."/>
            <person name="Derelle E."/>
            <person name="Rombauts S."/>
            <person name="Zhou K."/>
            <person name="Otillar R."/>
            <person name="Merchant S.S."/>
            <person name="Podell S."/>
            <person name="Gaasterland T."/>
            <person name="Napoli C."/>
            <person name="Gendler K."/>
            <person name="Manuell A."/>
            <person name="Tai V."/>
            <person name="Vallon O."/>
            <person name="Piganeau G."/>
            <person name="Jancek S."/>
            <person name="Heijde M."/>
            <person name="Jabbari K."/>
            <person name="Bowler C."/>
            <person name="Lohr M."/>
            <person name="Robbens S."/>
            <person name="Werner G."/>
            <person name="Dubchak I."/>
            <person name="Pazour G.J."/>
            <person name="Ren Q."/>
            <person name="Paulsen I."/>
            <person name="Delwiche C."/>
            <person name="Schmutz J."/>
            <person name="Rokhsar D."/>
            <person name="Van de Peer Y."/>
            <person name="Moreau H."/>
            <person name="Grigoriev I.V."/>
        </authorList>
    </citation>
    <scope>NUCLEOTIDE SEQUENCE [LARGE SCALE GENOMIC DNA]</scope>
    <source>
        <strain evidence="6 7">CCE9901</strain>
    </source>
</reference>
<keyword evidence="7" id="KW-1185">Reference proteome</keyword>
<dbReference type="HAMAP" id="MF_00050">
    <property type="entry name" value="EF_Ts"/>
    <property type="match status" value="1"/>
</dbReference>
<dbReference type="STRING" id="436017.A4RSF8"/>
<dbReference type="OMA" id="DAGMMDC"/>
<dbReference type="GO" id="GO:0005739">
    <property type="term" value="C:mitochondrion"/>
    <property type="evidence" value="ECO:0007669"/>
    <property type="project" value="GOC"/>
</dbReference>
<keyword evidence="2 4" id="KW-0251">Elongation factor</keyword>
<dbReference type="Gene3D" id="3.30.479.20">
    <property type="entry name" value="Elongation factor Ts, dimerisation domain"/>
    <property type="match status" value="1"/>
</dbReference>
<keyword evidence="3 4" id="KW-0648">Protein biosynthesis</keyword>
<evidence type="ECO:0000256" key="2">
    <source>
        <dbReference type="ARBA" id="ARBA00022768"/>
    </source>
</evidence>
<dbReference type="AlphaFoldDB" id="A4RSF8"/>
<evidence type="ECO:0000256" key="1">
    <source>
        <dbReference type="ARBA" id="ARBA00005532"/>
    </source>
</evidence>
<dbReference type="EMBL" id="CP000582">
    <property type="protein sequence ID" value="ABO94789.1"/>
    <property type="molecule type" value="Genomic_DNA"/>
</dbReference>
<accession>A4RSF8</accession>
<evidence type="ECO:0000313" key="6">
    <source>
        <dbReference type="EMBL" id="ABO94789.1"/>
    </source>
</evidence>
<feature type="non-terminal residue" evidence="6">
    <location>
        <position position="202"/>
    </location>
</feature>
<dbReference type="GeneID" id="5000518"/>
<feature type="non-terminal residue" evidence="6">
    <location>
        <position position="1"/>
    </location>
</feature>
<dbReference type="PROSITE" id="PS01127">
    <property type="entry name" value="EF_TS_2"/>
    <property type="match status" value="1"/>
</dbReference>
<dbReference type="InterPro" id="IPR014039">
    <property type="entry name" value="Transl_elong_EFTs/EF1B_dimer"/>
</dbReference>
<dbReference type="SUPFAM" id="SSF46934">
    <property type="entry name" value="UBA-like"/>
    <property type="match status" value="1"/>
</dbReference>
<dbReference type="InterPro" id="IPR001816">
    <property type="entry name" value="Transl_elong_EFTs/EF1B"/>
</dbReference>
<comment type="similarity">
    <text evidence="1 4">Belongs to the EF-Ts family.</text>
</comment>
<dbReference type="InterPro" id="IPR036402">
    <property type="entry name" value="EF-Ts_dimer_sf"/>
</dbReference>
<dbReference type="CDD" id="cd14275">
    <property type="entry name" value="UBA_EF-Ts"/>
    <property type="match status" value="1"/>
</dbReference>
<feature type="domain" description="Translation elongation factor EFTs/EF1B dimerisation" evidence="5">
    <location>
        <begin position="89"/>
        <end position="188"/>
    </location>
</feature>
<dbReference type="FunFam" id="1.10.8.10:FF:000001">
    <property type="entry name" value="Elongation factor Ts"/>
    <property type="match status" value="1"/>
</dbReference>
<proteinExistence type="inferred from homology"/>
<dbReference type="Gramene" id="ABO94789">
    <property type="protein sequence ID" value="ABO94789"/>
    <property type="gene ID" value="OSTLU_7588"/>
</dbReference>
<sequence length="202" mass="21737">VKRLRERTGAPIVDVKNALAAHDYDAEAALDHLRASGLAAAAKKAHRASADGVVCATTARANGAWTCAIAEVNSETDFVARNETFRAVDFANKLAMHVVASAPAYLRGDCVPNDVYEREMAVYRSQTEGSGKPANIVEKILAGRMNKFYEEVCLENQKFVLDDSVTVGKAVKAEGGELIAFTRMKVGEGIDVEEKDFASEVA</sequence>
<protein>
    <recommendedName>
        <fullName evidence="4">Elongation factor Ts</fullName>
    </recommendedName>
</protein>
<dbReference type="NCBIfam" id="TIGR00116">
    <property type="entry name" value="tsf"/>
    <property type="match status" value="1"/>
</dbReference>
<name>A4RSF8_OSTLU</name>
<dbReference type="GO" id="GO:0070125">
    <property type="term" value="P:mitochondrial translational elongation"/>
    <property type="evidence" value="ECO:0007669"/>
    <property type="project" value="TreeGrafter"/>
</dbReference>
<dbReference type="InterPro" id="IPR009060">
    <property type="entry name" value="UBA-like_sf"/>
</dbReference>
<evidence type="ECO:0000256" key="4">
    <source>
        <dbReference type="RuleBase" id="RU000642"/>
    </source>
</evidence>
<dbReference type="Gene3D" id="1.10.286.20">
    <property type="match status" value="1"/>
</dbReference>
<organism evidence="6 7">
    <name type="scientific">Ostreococcus lucimarinus (strain CCE9901)</name>
    <dbReference type="NCBI Taxonomy" id="436017"/>
    <lineage>
        <taxon>Eukaryota</taxon>
        <taxon>Viridiplantae</taxon>
        <taxon>Chlorophyta</taxon>
        <taxon>Mamiellophyceae</taxon>
        <taxon>Mamiellales</taxon>
        <taxon>Bathycoccaceae</taxon>
        <taxon>Ostreococcus</taxon>
    </lineage>
</organism>
<evidence type="ECO:0000259" key="5">
    <source>
        <dbReference type="Pfam" id="PF00889"/>
    </source>
</evidence>
<evidence type="ECO:0000256" key="3">
    <source>
        <dbReference type="ARBA" id="ARBA00022917"/>
    </source>
</evidence>
<dbReference type="PANTHER" id="PTHR11741:SF0">
    <property type="entry name" value="ELONGATION FACTOR TS, MITOCHONDRIAL"/>
    <property type="match status" value="1"/>
</dbReference>
<dbReference type="KEGG" id="olu:OSTLU_7588"/>
<evidence type="ECO:0000313" key="7">
    <source>
        <dbReference type="Proteomes" id="UP000001568"/>
    </source>
</evidence>
<dbReference type="RefSeq" id="XP_001416496.1">
    <property type="nucleotide sequence ID" value="XM_001416459.1"/>
</dbReference>
<dbReference type="GO" id="GO:0003746">
    <property type="term" value="F:translation elongation factor activity"/>
    <property type="evidence" value="ECO:0007669"/>
    <property type="project" value="UniProtKB-KW"/>
</dbReference>
<dbReference type="HOGENOM" id="CLU_047155_1_1_1"/>
<dbReference type="Gene3D" id="1.10.8.10">
    <property type="entry name" value="DNA helicase RuvA subunit, C-terminal domain"/>
    <property type="match status" value="1"/>
</dbReference>
<dbReference type="FunFam" id="1.10.286.20:FF:000001">
    <property type="entry name" value="Elongation factor Ts"/>
    <property type="match status" value="1"/>
</dbReference>
<gene>
    <name evidence="6" type="ORF">OSTLU_7588</name>
</gene>
<dbReference type="SUPFAM" id="SSF54713">
    <property type="entry name" value="Elongation factor Ts (EF-Ts), dimerisation domain"/>
    <property type="match status" value="1"/>
</dbReference>
<comment type="function">
    <text evidence="4">Associates with the EF-Tu.GDP complex and induces the exchange of GDP to GTP. It remains bound to the aminoacyl-tRNA.EF-Tu.GTP complex up to the GTP hydrolysis stage on the ribosome.</text>
</comment>
<dbReference type="PANTHER" id="PTHR11741">
    <property type="entry name" value="ELONGATION FACTOR TS"/>
    <property type="match status" value="1"/>
</dbReference>
<dbReference type="eggNOG" id="KOG1071">
    <property type="taxonomic scope" value="Eukaryota"/>
</dbReference>
<dbReference type="InterPro" id="IPR018101">
    <property type="entry name" value="Transl_elong_Ts_CS"/>
</dbReference>
<dbReference type="Pfam" id="PF00889">
    <property type="entry name" value="EF_TS"/>
    <property type="match status" value="1"/>
</dbReference>